<gene>
    <name evidence="7" type="ORF">UFOPK3772_01055</name>
</gene>
<dbReference type="InterPro" id="IPR000172">
    <property type="entry name" value="GMC_OxRdtase_N"/>
</dbReference>
<comment type="similarity">
    <text evidence="1">Belongs to the GMC oxidoreductase family.</text>
</comment>
<dbReference type="EMBL" id="CAFBNE010000025">
    <property type="protein sequence ID" value="CAB4943086.1"/>
    <property type="molecule type" value="Genomic_DNA"/>
</dbReference>
<evidence type="ECO:0000256" key="3">
    <source>
        <dbReference type="ARBA" id="ARBA00022827"/>
    </source>
</evidence>
<dbReference type="Pfam" id="PF05199">
    <property type="entry name" value="GMC_oxred_C"/>
    <property type="match status" value="1"/>
</dbReference>
<reference evidence="7" key="1">
    <citation type="submission" date="2020-05" db="EMBL/GenBank/DDBJ databases">
        <authorList>
            <person name="Chiriac C."/>
            <person name="Salcher M."/>
            <person name="Ghai R."/>
            <person name="Kavagutti S V."/>
        </authorList>
    </citation>
    <scope>NUCLEOTIDE SEQUENCE</scope>
</reference>
<name>A0A6J7JIA6_9ZZZZ</name>
<evidence type="ECO:0000256" key="2">
    <source>
        <dbReference type="ARBA" id="ARBA00022630"/>
    </source>
</evidence>
<protein>
    <submittedName>
        <fullName evidence="7">Unannotated protein</fullName>
    </submittedName>
</protein>
<dbReference type="AlphaFoldDB" id="A0A6J7JIA6"/>
<sequence>MRIDSGLENLRADVLIVGAGPSGAVVAHTLASRGLSVVCLEQGDWINPDDLPGSKPEFELLTRTQWHWEPNVRRRREDYPLEVSGSNAPVSMFGAVGGSSVVYGAHWQRLMPSDFRVRSLDGVADDWPISYDDLAPYYDRVDAFIGVAGLGGDPAYPPQDFPLPPHPMGAAGLHMGAAMNKLGWHFWPGTHAIPSTAFKNMGQCLRWGVCERGCPAGAKASFDLAYWPHATAAGARLVTGARVSRILVGADGLVDGALWIDTEGTEHRARANAVVVAANGIGTPRLLLMSDDKHTEGLANSSGLVGKNLMIHPNRGVIGVYEEELDAWNGPAGQLLYSLEFYETDESRGFVRGSKWNLMPFPGVLSVLDLYRGRPFDERWGAMAHKLSRSAGKVMIWYANIDDLPEEANTVTLDPDLRDSSGLAAPRIDYTLSANSLRNLDFVTEKMIEAHSAAGAIETFLDPLVPSGHLLGTARMGADPATSVVDSFGRAHDVPNLFVVDGSVMVTGGGMNPTATITAFALRAAESLADAASDLPNRN</sequence>
<dbReference type="InterPro" id="IPR036188">
    <property type="entry name" value="FAD/NAD-bd_sf"/>
</dbReference>
<keyword evidence="3" id="KW-0274">FAD</keyword>
<organism evidence="7">
    <name type="scientific">freshwater metagenome</name>
    <dbReference type="NCBI Taxonomy" id="449393"/>
    <lineage>
        <taxon>unclassified sequences</taxon>
        <taxon>metagenomes</taxon>
        <taxon>ecological metagenomes</taxon>
    </lineage>
</organism>
<evidence type="ECO:0000259" key="6">
    <source>
        <dbReference type="Pfam" id="PF05199"/>
    </source>
</evidence>
<evidence type="ECO:0000256" key="4">
    <source>
        <dbReference type="ARBA" id="ARBA00023002"/>
    </source>
</evidence>
<dbReference type="GO" id="GO:0016614">
    <property type="term" value="F:oxidoreductase activity, acting on CH-OH group of donors"/>
    <property type="evidence" value="ECO:0007669"/>
    <property type="project" value="InterPro"/>
</dbReference>
<dbReference type="Gene3D" id="3.50.50.60">
    <property type="entry name" value="FAD/NAD(P)-binding domain"/>
    <property type="match status" value="2"/>
</dbReference>
<evidence type="ECO:0000313" key="7">
    <source>
        <dbReference type="EMBL" id="CAB4943086.1"/>
    </source>
</evidence>
<dbReference type="SUPFAM" id="SSF51905">
    <property type="entry name" value="FAD/NAD(P)-binding domain"/>
    <property type="match status" value="1"/>
</dbReference>
<evidence type="ECO:0000256" key="1">
    <source>
        <dbReference type="ARBA" id="ARBA00010790"/>
    </source>
</evidence>
<evidence type="ECO:0000259" key="5">
    <source>
        <dbReference type="Pfam" id="PF00732"/>
    </source>
</evidence>
<proteinExistence type="inferred from homology"/>
<keyword evidence="2" id="KW-0285">Flavoprotein</keyword>
<keyword evidence="4" id="KW-0560">Oxidoreductase</keyword>
<feature type="domain" description="Glucose-methanol-choline oxidoreductase N-terminal" evidence="5">
    <location>
        <begin position="15"/>
        <end position="313"/>
    </location>
</feature>
<dbReference type="InterPro" id="IPR007867">
    <property type="entry name" value="GMC_OxRtase_C"/>
</dbReference>
<dbReference type="Pfam" id="PF00732">
    <property type="entry name" value="GMC_oxred_N"/>
    <property type="match status" value="1"/>
</dbReference>
<dbReference type="PANTHER" id="PTHR46056">
    <property type="entry name" value="LONG-CHAIN-ALCOHOL OXIDASE"/>
    <property type="match status" value="1"/>
</dbReference>
<dbReference type="PANTHER" id="PTHR46056:SF12">
    <property type="entry name" value="LONG-CHAIN-ALCOHOL OXIDASE"/>
    <property type="match status" value="1"/>
</dbReference>
<accession>A0A6J7JIA6</accession>
<dbReference type="GO" id="GO:0050660">
    <property type="term" value="F:flavin adenine dinucleotide binding"/>
    <property type="evidence" value="ECO:0007669"/>
    <property type="project" value="InterPro"/>
</dbReference>
<dbReference type="SUPFAM" id="SSF54373">
    <property type="entry name" value="FAD-linked reductases, C-terminal domain"/>
    <property type="match status" value="1"/>
</dbReference>
<feature type="domain" description="Glucose-methanol-choline oxidoreductase C-terminal" evidence="6">
    <location>
        <begin position="405"/>
        <end position="521"/>
    </location>
</feature>